<dbReference type="OrthoDB" id="427518at2759"/>
<dbReference type="AlphaFoldDB" id="A0A9W9FTL1"/>
<dbReference type="Gene3D" id="1.25.40.10">
    <property type="entry name" value="Tetratricopeptide repeat domain"/>
    <property type="match status" value="1"/>
</dbReference>
<keyword evidence="1" id="KW-0802">TPR repeat</keyword>
<dbReference type="GeneID" id="81393196"/>
<dbReference type="RefSeq" id="XP_056515095.1">
    <property type="nucleotide sequence ID" value="XM_056654028.1"/>
</dbReference>
<evidence type="ECO:0000313" key="2">
    <source>
        <dbReference type="EMBL" id="KAJ5106099.1"/>
    </source>
</evidence>
<evidence type="ECO:0000313" key="3">
    <source>
        <dbReference type="Proteomes" id="UP001141434"/>
    </source>
</evidence>
<dbReference type="SUPFAM" id="SSF48452">
    <property type="entry name" value="TPR-like"/>
    <property type="match status" value="1"/>
</dbReference>
<comment type="caution">
    <text evidence="2">The sequence shown here is derived from an EMBL/GenBank/DDBJ whole genome shotgun (WGS) entry which is preliminary data.</text>
</comment>
<protein>
    <recommendedName>
        <fullName evidence="4">Tetratricopeptide repeat protein</fullName>
    </recommendedName>
</protein>
<proteinExistence type="predicted"/>
<dbReference type="EMBL" id="JAPMSZ010000004">
    <property type="protein sequence ID" value="KAJ5106099.1"/>
    <property type="molecule type" value="Genomic_DNA"/>
</dbReference>
<dbReference type="InterPro" id="IPR011990">
    <property type="entry name" value="TPR-like_helical_dom_sf"/>
</dbReference>
<reference evidence="2" key="1">
    <citation type="submission" date="2022-11" db="EMBL/GenBank/DDBJ databases">
        <authorList>
            <person name="Petersen C."/>
        </authorList>
    </citation>
    <scope>NUCLEOTIDE SEQUENCE</scope>
    <source>
        <strain evidence="2">IBT 34128</strain>
    </source>
</reference>
<sequence length="149" mass="16573">MDASETLRRALASAEEALGPDYPLTMGILGNIGMIYALQNNLDRSVPRGIQASEAFPWLTRYLTWVEHRKGKENLETQATLEMLGHMHFVAQEYEPAQKYFERHLSSYPAGRILPPASKSAINCNSVGQTPCLPAIVVLGRVWGDSCLR</sequence>
<name>A0A9W9FTL1_9EURO</name>
<reference evidence="2" key="2">
    <citation type="journal article" date="2023" name="IMA Fungus">
        <title>Comparative genomic study of the Penicillium genus elucidates a diverse pangenome and 15 lateral gene transfer events.</title>
        <authorList>
            <person name="Petersen C."/>
            <person name="Sorensen T."/>
            <person name="Nielsen M.R."/>
            <person name="Sondergaard T.E."/>
            <person name="Sorensen J.L."/>
            <person name="Fitzpatrick D.A."/>
            <person name="Frisvad J.C."/>
            <person name="Nielsen K.L."/>
        </authorList>
    </citation>
    <scope>NUCLEOTIDE SEQUENCE</scope>
    <source>
        <strain evidence="2">IBT 34128</strain>
    </source>
</reference>
<accession>A0A9W9FTL1</accession>
<dbReference type="InterPro" id="IPR019734">
    <property type="entry name" value="TPR_rpt"/>
</dbReference>
<keyword evidence="3" id="KW-1185">Reference proteome</keyword>
<feature type="repeat" description="TPR" evidence="1">
    <location>
        <begin position="78"/>
        <end position="111"/>
    </location>
</feature>
<evidence type="ECO:0008006" key="4">
    <source>
        <dbReference type="Google" id="ProtNLM"/>
    </source>
</evidence>
<evidence type="ECO:0000256" key="1">
    <source>
        <dbReference type="PROSITE-ProRule" id="PRU00339"/>
    </source>
</evidence>
<organism evidence="2 3">
    <name type="scientific">Penicillium alfredii</name>
    <dbReference type="NCBI Taxonomy" id="1506179"/>
    <lineage>
        <taxon>Eukaryota</taxon>
        <taxon>Fungi</taxon>
        <taxon>Dikarya</taxon>
        <taxon>Ascomycota</taxon>
        <taxon>Pezizomycotina</taxon>
        <taxon>Eurotiomycetes</taxon>
        <taxon>Eurotiomycetidae</taxon>
        <taxon>Eurotiales</taxon>
        <taxon>Aspergillaceae</taxon>
        <taxon>Penicillium</taxon>
    </lineage>
</organism>
<dbReference type="Proteomes" id="UP001141434">
    <property type="component" value="Unassembled WGS sequence"/>
</dbReference>
<dbReference type="PROSITE" id="PS50005">
    <property type="entry name" value="TPR"/>
    <property type="match status" value="1"/>
</dbReference>
<gene>
    <name evidence="2" type="ORF">NUU61_003446</name>
</gene>